<dbReference type="Gene3D" id="3.40.50.2000">
    <property type="entry name" value="Glycogen Phosphorylase B"/>
    <property type="match status" value="2"/>
</dbReference>
<evidence type="ECO:0000313" key="3">
    <source>
        <dbReference type="EMBL" id="WNH48672.1"/>
    </source>
</evidence>
<feature type="domain" description="Erythromycin biosynthesis protein CIII-like C-terminal" evidence="2">
    <location>
        <begin position="342"/>
        <end position="444"/>
    </location>
</feature>
<dbReference type="InterPro" id="IPR002213">
    <property type="entry name" value="UDP_glucos_trans"/>
</dbReference>
<feature type="region of interest" description="Disordered" evidence="1">
    <location>
        <begin position="1"/>
        <end position="42"/>
    </location>
</feature>
<evidence type="ECO:0000313" key="4">
    <source>
        <dbReference type="Proteomes" id="UP001305421"/>
    </source>
</evidence>
<dbReference type="InterPro" id="IPR010610">
    <property type="entry name" value="EryCIII-like_C"/>
</dbReference>
<dbReference type="PANTHER" id="PTHR48050">
    <property type="entry name" value="STEROL 3-BETA-GLUCOSYLTRANSFERASE"/>
    <property type="match status" value="1"/>
</dbReference>
<keyword evidence="4" id="KW-1185">Reference proteome</keyword>
<sequence>MFPAANPDKSGYSEPRIMQQQPRQRKLSTDPGTGLPEQDTRLHTAVAAPGDTGRSMKENKMRLLAVTYGTEGDTRPLVMLCHGLQGAGHEVMLLAEGGTLGTAQALGVPHAALEGDIHDEVVALVSRGNNLAAASRGLARMAQRHVPAWMRQADAAAAGCDAVLTGGLAAFVGMSVAEHHGVPAIGTGMIPLTPTGDFPSPFLPRVSLPGAFNRLSYSLVNHAVWRTFRKPINAARKAMGMAARRSLWHDLPMLYGISPSLMPPPGDWPADHHVCGQWRAPDVDWHPEPALQAFLDAGPAPVYLGFGSMTGFDRSVMPSLLQALAPRRVLLFPGWAGVPDGPLPANVFVVGPTPHEALFPRCAMVVHHGGSGTTHSACRAGVPSLVMPFAADQFFWAARLQALGVAPAPLSQKRLDSDTLARSIAYAEQGSVRSRAAALGDAMALENGVSTAVRLITGMHPDR</sequence>
<organism evidence="3 4">
    <name type="scientific">Stenotrophomonas aracearum</name>
    <dbReference type="NCBI Taxonomy" id="3003272"/>
    <lineage>
        <taxon>Bacteria</taxon>
        <taxon>Pseudomonadati</taxon>
        <taxon>Pseudomonadota</taxon>
        <taxon>Gammaproteobacteria</taxon>
        <taxon>Lysobacterales</taxon>
        <taxon>Lysobacteraceae</taxon>
        <taxon>Stenotrophomonas</taxon>
    </lineage>
</organism>
<dbReference type="Proteomes" id="UP001305421">
    <property type="component" value="Chromosome"/>
</dbReference>
<protein>
    <submittedName>
        <fullName evidence="3">Glycosyltransferase</fullName>
    </submittedName>
</protein>
<dbReference type="SUPFAM" id="SSF53756">
    <property type="entry name" value="UDP-Glycosyltransferase/glycogen phosphorylase"/>
    <property type="match status" value="1"/>
</dbReference>
<name>A0ABY9YCS5_9GAMM</name>
<dbReference type="Pfam" id="PF06722">
    <property type="entry name" value="EryCIII-like_C"/>
    <property type="match status" value="1"/>
</dbReference>
<accession>A0ABY9YCS5</accession>
<dbReference type="CDD" id="cd03784">
    <property type="entry name" value="GT1_Gtf-like"/>
    <property type="match status" value="1"/>
</dbReference>
<gene>
    <name evidence="3" type="ORF">PDM28_18765</name>
</gene>
<proteinExistence type="predicted"/>
<dbReference type="EMBL" id="CP115543">
    <property type="protein sequence ID" value="WNH48672.1"/>
    <property type="molecule type" value="Genomic_DNA"/>
</dbReference>
<evidence type="ECO:0000259" key="2">
    <source>
        <dbReference type="Pfam" id="PF06722"/>
    </source>
</evidence>
<dbReference type="InterPro" id="IPR050426">
    <property type="entry name" value="Glycosyltransferase_28"/>
</dbReference>
<reference evidence="3 4" key="1">
    <citation type="submission" date="2022-12" db="EMBL/GenBank/DDBJ databases">
        <title>Two new species, Stenotrophomonas aracearum and Stenotrophomonas oahuensis, isolated from Anthurium (Araceae family) in Hawaii.</title>
        <authorList>
            <person name="Chunag S.C."/>
            <person name="Dobhal S."/>
            <person name="Alvarez A."/>
            <person name="Arif M."/>
        </authorList>
    </citation>
    <scope>NUCLEOTIDE SEQUENCE [LARGE SCALE GENOMIC DNA]</scope>
    <source>
        <strain evidence="3 4">A5588</strain>
    </source>
</reference>
<evidence type="ECO:0000256" key="1">
    <source>
        <dbReference type="SAM" id="MobiDB-lite"/>
    </source>
</evidence>
<dbReference type="PANTHER" id="PTHR48050:SF13">
    <property type="entry name" value="STEROL 3-BETA-GLUCOSYLTRANSFERASE UGT80A2"/>
    <property type="match status" value="1"/>
</dbReference>